<evidence type="ECO:0000256" key="5">
    <source>
        <dbReference type="ARBA" id="ARBA00022692"/>
    </source>
</evidence>
<keyword evidence="3" id="KW-0813">Transport</keyword>
<dbReference type="InterPro" id="IPR038659">
    <property type="entry name" value="AOX_sf"/>
</dbReference>
<evidence type="ECO:0000256" key="7">
    <source>
        <dbReference type="ARBA" id="ARBA00022982"/>
    </source>
</evidence>
<keyword evidence="6" id="KW-0479">Metal-binding</keyword>
<dbReference type="Gene3D" id="2.60.120.10">
    <property type="entry name" value="Jelly Rolls"/>
    <property type="match status" value="1"/>
</dbReference>
<keyword evidence="10" id="KW-0408">Iron</keyword>
<evidence type="ECO:0000256" key="10">
    <source>
        <dbReference type="ARBA" id="ARBA00023004"/>
    </source>
</evidence>
<comment type="subcellular location">
    <subcellularLocation>
        <location evidence="2">Membrane</location>
    </subcellularLocation>
</comment>
<dbReference type="PANTHER" id="PTHR31803:SF3">
    <property type="entry name" value="ALTERNATIVE OXIDASE"/>
    <property type="match status" value="1"/>
</dbReference>
<keyword evidence="9" id="KW-0560">Oxidoreductase</keyword>
<dbReference type="InterPro" id="IPR015392">
    <property type="entry name" value="TehB/YeaR-like_dom"/>
</dbReference>
<evidence type="ECO:0000256" key="2">
    <source>
        <dbReference type="ARBA" id="ARBA00004370"/>
    </source>
</evidence>
<keyword evidence="8 12" id="KW-1133">Transmembrane helix</keyword>
<feature type="domain" description="TehB/YeaR-like" evidence="13">
    <location>
        <begin position="244"/>
        <end position="315"/>
    </location>
</feature>
<evidence type="ECO:0000256" key="6">
    <source>
        <dbReference type="ARBA" id="ARBA00022723"/>
    </source>
</evidence>
<evidence type="ECO:0000256" key="3">
    <source>
        <dbReference type="ARBA" id="ARBA00022448"/>
    </source>
</evidence>
<gene>
    <name evidence="14" type="ORF">H8K43_01625</name>
</gene>
<keyword evidence="7" id="KW-0249">Electron transport</keyword>
<evidence type="ECO:0000256" key="4">
    <source>
        <dbReference type="ARBA" id="ARBA00022660"/>
    </source>
</evidence>
<proteinExistence type="predicted"/>
<dbReference type="Pfam" id="PF01786">
    <property type="entry name" value="AOX"/>
    <property type="match status" value="1"/>
</dbReference>
<dbReference type="RefSeq" id="WP_186902234.1">
    <property type="nucleotide sequence ID" value="NZ_JACOGD010000001.1"/>
</dbReference>
<keyword evidence="5 12" id="KW-0812">Transmembrane</keyword>
<name>A0ABR7A0B6_9BURK</name>
<keyword evidence="4" id="KW-0679">Respiratory chain</keyword>
<keyword evidence="11 12" id="KW-0472">Membrane</keyword>
<dbReference type="Gene3D" id="1.20.1260.140">
    <property type="entry name" value="Alternative oxidase"/>
    <property type="match status" value="1"/>
</dbReference>
<dbReference type="Proteomes" id="UP000654304">
    <property type="component" value="Unassembled WGS sequence"/>
</dbReference>
<comment type="caution">
    <text evidence="14">The sequence shown here is derived from an EMBL/GenBank/DDBJ whole genome shotgun (WGS) entry which is preliminary data.</text>
</comment>
<dbReference type="SUPFAM" id="SSF51197">
    <property type="entry name" value="Clavaminate synthase-like"/>
    <property type="match status" value="1"/>
</dbReference>
<protein>
    <submittedName>
        <fullName evidence="14">DUF1971 domain-containing protein</fullName>
    </submittedName>
</protein>
<dbReference type="EMBL" id="JACOGD010000001">
    <property type="protein sequence ID" value="MBC3930355.1"/>
    <property type="molecule type" value="Genomic_DNA"/>
</dbReference>
<accession>A0ABR7A0B6</accession>
<dbReference type="PANTHER" id="PTHR31803">
    <property type="entry name" value="ALTERNATIVE OXIDASE"/>
    <property type="match status" value="1"/>
</dbReference>
<organism evidence="14 15">
    <name type="scientific">Undibacterium curvum</name>
    <dbReference type="NCBI Taxonomy" id="2762294"/>
    <lineage>
        <taxon>Bacteria</taxon>
        <taxon>Pseudomonadati</taxon>
        <taxon>Pseudomonadota</taxon>
        <taxon>Betaproteobacteria</taxon>
        <taxon>Burkholderiales</taxon>
        <taxon>Oxalobacteraceae</taxon>
        <taxon>Undibacterium</taxon>
    </lineage>
</organism>
<evidence type="ECO:0000259" key="13">
    <source>
        <dbReference type="Pfam" id="PF09313"/>
    </source>
</evidence>
<feature type="transmembrane region" description="Helical" evidence="12">
    <location>
        <begin position="113"/>
        <end position="132"/>
    </location>
</feature>
<evidence type="ECO:0000313" key="14">
    <source>
        <dbReference type="EMBL" id="MBC3930355.1"/>
    </source>
</evidence>
<evidence type="ECO:0000313" key="15">
    <source>
        <dbReference type="Proteomes" id="UP000654304"/>
    </source>
</evidence>
<evidence type="ECO:0000256" key="12">
    <source>
        <dbReference type="SAM" id="Phobius"/>
    </source>
</evidence>
<dbReference type="CDD" id="cd01053">
    <property type="entry name" value="AOX"/>
    <property type="match status" value="1"/>
</dbReference>
<sequence length="337" mass="37957">MKRDNTPTIPVVDLSVHHQPGDMSDRFALSVTKLLRWCADTFFAKRYGHRAIVLETVAAVPGMVGATLTHLRCLRKLEADRGWIRTLMEEAENERMHLMTFVAVAQPTLFERWLILLVQWLFYIGFFVLYLFSARTAHRLVGYFEEEAVISYTHYLNEIDAGRSANVPAPAIALQYWGLPANATLRDVVLVVRADEAHHRDVNHGFAAQLGDHAVDLDLSPDLAPYPWHASTLEIEKPAITPYRKTADFNETTLPAALKRRHNTASGVWGVVRVKQGQLKLTFLEPHSEQVLDASNPGYLAPQQDHFVEPLGKVSVCVEFYHSDPRPARACNASKSL</sequence>
<comment type="cofactor">
    <cofactor evidence="1">
        <name>Fe cation</name>
        <dbReference type="ChEBI" id="CHEBI:24875"/>
    </cofactor>
</comment>
<evidence type="ECO:0000256" key="11">
    <source>
        <dbReference type="ARBA" id="ARBA00023136"/>
    </source>
</evidence>
<evidence type="ECO:0000256" key="8">
    <source>
        <dbReference type="ARBA" id="ARBA00022989"/>
    </source>
</evidence>
<dbReference type="Pfam" id="PF09313">
    <property type="entry name" value="TehB-like"/>
    <property type="match status" value="1"/>
</dbReference>
<keyword evidence="15" id="KW-1185">Reference proteome</keyword>
<evidence type="ECO:0000256" key="9">
    <source>
        <dbReference type="ARBA" id="ARBA00023002"/>
    </source>
</evidence>
<dbReference type="InterPro" id="IPR002680">
    <property type="entry name" value="AOX"/>
</dbReference>
<evidence type="ECO:0000256" key="1">
    <source>
        <dbReference type="ARBA" id="ARBA00001962"/>
    </source>
</evidence>
<reference evidence="14 15" key="1">
    <citation type="submission" date="2020-08" db="EMBL/GenBank/DDBJ databases">
        <title>Novel species isolated from subtropical streams in China.</title>
        <authorList>
            <person name="Lu H."/>
        </authorList>
    </citation>
    <scope>NUCLEOTIDE SEQUENCE [LARGE SCALE GENOMIC DNA]</scope>
    <source>
        <strain evidence="14 15">CY22W</strain>
    </source>
</reference>
<dbReference type="InterPro" id="IPR014710">
    <property type="entry name" value="RmlC-like_jellyroll"/>
</dbReference>